<keyword evidence="5" id="KW-1185">Reference proteome</keyword>
<feature type="transmembrane region" description="Helical" evidence="2">
    <location>
        <begin position="139"/>
        <end position="164"/>
    </location>
</feature>
<dbReference type="EMBL" id="JAKLTQ010000022">
    <property type="protein sequence ID" value="MCG2624214.1"/>
    <property type="molecule type" value="Genomic_DNA"/>
</dbReference>
<evidence type="ECO:0000259" key="3">
    <source>
        <dbReference type="Pfam" id="PF13828"/>
    </source>
</evidence>
<evidence type="ECO:0000256" key="2">
    <source>
        <dbReference type="SAM" id="Phobius"/>
    </source>
</evidence>
<keyword evidence="2" id="KW-0812">Transmembrane</keyword>
<sequence>MAGTEQGNTPPFNDPKNPGWYTDPYAKKPEQPVPPSNPDIPPAPYGQQPGPFGQQPGPFGQQPGVQQAPGYGSYGGPGYAQPYFAPVPPAPKGLSITALVCGIVSVLTAGLFFIPQVLAIVFGHLALRREPGGRTMAMAGLIMGYIVAGIWMVLLFFVSVGAMVGGTAP</sequence>
<evidence type="ECO:0000256" key="1">
    <source>
        <dbReference type="SAM" id="MobiDB-lite"/>
    </source>
</evidence>
<organism evidence="4 5">
    <name type="scientific">Arthrobacter hankyongi</name>
    <dbReference type="NCBI Taxonomy" id="2904801"/>
    <lineage>
        <taxon>Bacteria</taxon>
        <taxon>Bacillati</taxon>
        <taxon>Actinomycetota</taxon>
        <taxon>Actinomycetes</taxon>
        <taxon>Micrococcales</taxon>
        <taxon>Micrococcaceae</taxon>
        <taxon>Arthrobacter</taxon>
    </lineage>
</organism>
<protein>
    <submittedName>
        <fullName evidence="4">DUF4190 domain-containing protein</fullName>
    </submittedName>
</protein>
<evidence type="ECO:0000313" key="5">
    <source>
        <dbReference type="Proteomes" id="UP001165368"/>
    </source>
</evidence>
<reference evidence="4" key="1">
    <citation type="submission" date="2022-01" db="EMBL/GenBank/DDBJ databases">
        <authorList>
            <person name="Jo J.-H."/>
            <person name="Im W.-T."/>
        </authorList>
    </citation>
    <scope>NUCLEOTIDE SEQUENCE</scope>
    <source>
        <strain evidence="4">I2-34</strain>
    </source>
</reference>
<dbReference type="InterPro" id="IPR025241">
    <property type="entry name" value="DUF4190"/>
</dbReference>
<feature type="domain" description="DUF4190" evidence="3">
    <location>
        <begin position="94"/>
        <end position="154"/>
    </location>
</feature>
<feature type="compositionally biased region" description="Low complexity" evidence="1">
    <location>
        <begin position="45"/>
        <end position="71"/>
    </location>
</feature>
<feature type="compositionally biased region" description="Polar residues" evidence="1">
    <location>
        <begin position="1"/>
        <end position="11"/>
    </location>
</feature>
<proteinExistence type="predicted"/>
<comment type="caution">
    <text evidence="4">The sequence shown here is derived from an EMBL/GenBank/DDBJ whole genome shotgun (WGS) entry which is preliminary data.</text>
</comment>
<feature type="transmembrane region" description="Helical" evidence="2">
    <location>
        <begin position="96"/>
        <end position="127"/>
    </location>
</feature>
<feature type="compositionally biased region" description="Pro residues" evidence="1">
    <location>
        <begin position="31"/>
        <end position="44"/>
    </location>
</feature>
<feature type="region of interest" description="Disordered" evidence="1">
    <location>
        <begin position="1"/>
        <end position="73"/>
    </location>
</feature>
<name>A0ABS9LC04_9MICC</name>
<dbReference type="Proteomes" id="UP001165368">
    <property type="component" value="Unassembled WGS sequence"/>
</dbReference>
<gene>
    <name evidence="4" type="ORF">LVY72_20195</name>
</gene>
<keyword evidence="2" id="KW-1133">Transmembrane helix</keyword>
<keyword evidence="2" id="KW-0472">Membrane</keyword>
<evidence type="ECO:0000313" key="4">
    <source>
        <dbReference type="EMBL" id="MCG2624214.1"/>
    </source>
</evidence>
<dbReference type="RefSeq" id="WP_237825870.1">
    <property type="nucleotide sequence ID" value="NZ_JAKLTQ010000022.1"/>
</dbReference>
<accession>A0ABS9LC04</accession>
<dbReference type="Pfam" id="PF13828">
    <property type="entry name" value="DUF4190"/>
    <property type="match status" value="1"/>
</dbReference>